<evidence type="ECO:0000313" key="2">
    <source>
        <dbReference type="Proteomes" id="UP000321638"/>
    </source>
</evidence>
<evidence type="ECO:0000313" key="1">
    <source>
        <dbReference type="EMBL" id="TXL70996.1"/>
    </source>
</evidence>
<dbReference type="InterPro" id="IPR011660">
    <property type="entry name" value="VapB-like"/>
</dbReference>
<sequence>MPLNIRNETVNQLVNELAARTGMTKTEVVHQALKNELRRLEDAVPLRLRLQPLKRRILARPATGLEADKTFYDELSGDP</sequence>
<gene>
    <name evidence="1" type="ORF">FHP25_32150</name>
</gene>
<dbReference type="AlphaFoldDB" id="A0A5C8PB32"/>
<keyword evidence="2" id="KW-1185">Reference proteome</keyword>
<dbReference type="OrthoDB" id="9814421at2"/>
<reference evidence="1 2" key="1">
    <citation type="submission" date="2019-06" db="EMBL/GenBank/DDBJ databases">
        <title>New taxonomy in bacterial strain CC-CFT640, isolated from vineyard.</title>
        <authorList>
            <person name="Lin S.-Y."/>
            <person name="Tsai C.-F."/>
            <person name="Young C.-C."/>
        </authorList>
    </citation>
    <scope>NUCLEOTIDE SEQUENCE [LARGE SCALE GENOMIC DNA]</scope>
    <source>
        <strain evidence="1 2">CC-CFT640</strain>
    </source>
</reference>
<proteinExistence type="predicted"/>
<dbReference type="EMBL" id="VDUZ01000050">
    <property type="protein sequence ID" value="TXL70996.1"/>
    <property type="molecule type" value="Genomic_DNA"/>
</dbReference>
<accession>A0A5C8PB32</accession>
<organism evidence="1 2">
    <name type="scientific">Vineibacter terrae</name>
    <dbReference type="NCBI Taxonomy" id="2586908"/>
    <lineage>
        <taxon>Bacteria</taxon>
        <taxon>Pseudomonadati</taxon>
        <taxon>Pseudomonadota</taxon>
        <taxon>Alphaproteobacteria</taxon>
        <taxon>Hyphomicrobiales</taxon>
        <taxon>Vineibacter</taxon>
    </lineage>
</organism>
<dbReference type="Pfam" id="PF07704">
    <property type="entry name" value="PSK_trans_fac"/>
    <property type="match status" value="1"/>
</dbReference>
<comment type="caution">
    <text evidence="1">The sequence shown here is derived from an EMBL/GenBank/DDBJ whole genome shotgun (WGS) entry which is preliminary data.</text>
</comment>
<dbReference type="Proteomes" id="UP000321638">
    <property type="component" value="Unassembled WGS sequence"/>
</dbReference>
<dbReference type="RefSeq" id="WP_147851103.1">
    <property type="nucleotide sequence ID" value="NZ_VDUZ01000050.1"/>
</dbReference>
<protein>
    <submittedName>
        <fullName evidence="1">Transcription factor</fullName>
    </submittedName>
</protein>
<name>A0A5C8PB32_9HYPH</name>